<dbReference type="Pfam" id="PF04307">
    <property type="entry name" value="YdjM"/>
    <property type="match status" value="1"/>
</dbReference>
<evidence type="ECO:0000313" key="3">
    <source>
        <dbReference type="Proteomes" id="UP001305928"/>
    </source>
</evidence>
<feature type="transmembrane region" description="Helical" evidence="1">
    <location>
        <begin position="88"/>
        <end position="104"/>
    </location>
</feature>
<dbReference type="PANTHER" id="PTHR40031">
    <property type="entry name" value="HYPOTHETICAL MEMBRANE SPANNING PROTEIN"/>
    <property type="match status" value="1"/>
</dbReference>
<sequence length="356" mass="39973">MDSLTQAVLGATLQGAMLGRWQGRKALLYGAVLGTLPDLDVVIEYGDAVANMTYHRGFSHSLFVLGALALLLTWLVRRFRPHPGYSGRRLLATVALVLLTHPLLDCFTSYGTQILWPLPQVPVAWSSIFIIDPLYTLPLLVAVLLGLIYGLRDRASKAPHIALALSSLYLASTLAGKQMAEQRVEAELARQGIRAEALFSTPTPLNSLLWRVIVLDGESYHEALVGWLDRDPPQLERIPRGTALAAVLVDSPAYRRLAWFTDGVLRFDRIDDHLVVTDLRLGMTGFHPFRFDFAHWQDGAWQVNSQVTRWPVERGELQRLTLLWQRIWQPEVEVPLLAWASELSKPLLARHPHHAD</sequence>
<evidence type="ECO:0000256" key="1">
    <source>
        <dbReference type="SAM" id="Phobius"/>
    </source>
</evidence>
<keyword evidence="2" id="KW-0378">Hydrolase</keyword>
<dbReference type="EMBL" id="CP137892">
    <property type="protein sequence ID" value="WPC06811.1"/>
    <property type="molecule type" value="Genomic_DNA"/>
</dbReference>
<feature type="transmembrane region" description="Helical" evidence="1">
    <location>
        <begin position="58"/>
        <end position="76"/>
    </location>
</feature>
<evidence type="ECO:0000313" key="2">
    <source>
        <dbReference type="EMBL" id="WPC06811.1"/>
    </source>
</evidence>
<accession>A0ABZ0Q072</accession>
<dbReference type="InterPro" id="IPR007404">
    <property type="entry name" value="YdjM-like"/>
</dbReference>
<organism evidence="2 3">
    <name type="scientific">Pseudomonas benzenivorans</name>
    <dbReference type="NCBI Taxonomy" id="556533"/>
    <lineage>
        <taxon>Bacteria</taxon>
        <taxon>Pseudomonadati</taxon>
        <taxon>Pseudomonadota</taxon>
        <taxon>Gammaproteobacteria</taxon>
        <taxon>Pseudomonadales</taxon>
        <taxon>Pseudomonadaceae</taxon>
        <taxon>Pseudomonas</taxon>
    </lineage>
</organism>
<keyword evidence="1" id="KW-0812">Transmembrane</keyword>
<keyword evidence="1" id="KW-0472">Membrane</keyword>
<gene>
    <name evidence="2" type="ORF">SBP02_08710</name>
</gene>
<feature type="transmembrane region" description="Helical" evidence="1">
    <location>
        <begin position="124"/>
        <end position="151"/>
    </location>
</feature>
<reference evidence="2 3" key="1">
    <citation type="submission" date="2023-11" db="EMBL/GenBank/DDBJ databases">
        <title>Complete genome of Pseudomonas benzenivorans BA3361.</title>
        <authorList>
            <person name="Shin S.Y."/>
            <person name="Song J."/>
            <person name="Kang H."/>
        </authorList>
    </citation>
    <scope>NUCLEOTIDE SEQUENCE [LARGE SCALE GENOMIC DNA]</scope>
    <source>
        <strain evidence="2 3">HNIBRBA3361</strain>
    </source>
</reference>
<name>A0ABZ0Q072_9PSED</name>
<proteinExistence type="predicted"/>
<dbReference type="InterPro" id="IPR053170">
    <property type="entry name" value="Transcription_regulator"/>
</dbReference>
<dbReference type="GO" id="GO:0016787">
    <property type="term" value="F:hydrolase activity"/>
    <property type="evidence" value="ECO:0007669"/>
    <property type="project" value="UniProtKB-KW"/>
</dbReference>
<protein>
    <submittedName>
        <fullName evidence="2">Metal-dependent hydrolase</fullName>
    </submittedName>
</protein>
<keyword evidence="3" id="KW-1185">Reference proteome</keyword>
<dbReference type="RefSeq" id="WP_318645989.1">
    <property type="nucleotide sequence ID" value="NZ_CP137892.1"/>
</dbReference>
<dbReference type="PANTHER" id="PTHR40031:SF1">
    <property type="entry name" value="MEMBRANE-BOUND METAL-DEPENDENT HYDROLASE"/>
    <property type="match status" value="1"/>
</dbReference>
<keyword evidence="1" id="KW-1133">Transmembrane helix</keyword>
<dbReference type="Proteomes" id="UP001305928">
    <property type="component" value="Chromosome"/>
</dbReference>